<evidence type="ECO:0000313" key="4">
    <source>
        <dbReference type="EMBL" id="GMH67885.1"/>
    </source>
</evidence>
<feature type="domain" description="ABC transporter" evidence="3">
    <location>
        <begin position="3"/>
        <end position="40"/>
    </location>
</feature>
<dbReference type="PANTHER" id="PTHR24223">
    <property type="entry name" value="ATP-BINDING CASSETTE SUB-FAMILY C"/>
    <property type="match status" value="1"/>
</dbReference>
<dbReference type="EMBL" id="BLQM01000135">
    <property type="protein sequence ID" value="GMH67885.1"/>
    <property type="molecule type" value="Genomic_DNA"/>
</dbReference>
<organism evidence="4 5">
    <name type="scientific">Triparma laevis f. inornata</name>
    <dbReference type="NCBI Taxonomy" id="1714386"/>
    <lineage>
        <taxon>Eukaryota</taxon>
        <taxon>Sar</taxon>
        <taxon>Stramenopiles</taxon>
        <taxon>Ochrophyta</taxon>
        <taxon>Bolidophyceae</taxon>
        <taxon>Parmales</taxon>
        <taxon>Triparmaceae</taxon>
        <taxon>Triparma</taxon>
    </lineage>
</organism>
<accession>A0A9W7AHJ8</accession>
<dbReference type="InterPro" id="IPR027417">
    <property type="entry name" value="P-loop_NTPase"/>
</dbReference>
<dbReference type="Proteomes" id="UP001162640">
    <property type="component" value="Unassembled WGS sequence"/>
</dbReference>
<dbReference type="AlphaFoldDB" id="A0A9W7AHJ8"/>
<sequence>MEDEVGSDGDNLSVGQRQLLSLARAALRRTRLIVLDEPTANTDKSTDDAVRTMMERKGGGIGDFGDSTVVTIAHRIESLVESDVVVVMGEGKVLETGEGNVLKAKEGGVFAGMLKESKRNS</sequence>
<evidence type="ECO:0000256" key="2">
    <source>
        <dbReference type="ARBA" id="ARBA00022840"/>
    </source>
</evidence>
<protein>
    <recommendedName>
        <fullName evidence="3">ABC transporter domain-containing protein</fullName>
    </recommendedName>
</protein>
<dbReference type="InterPro" id="IPR003439">
    <property type="entry name" value="ABC_transporter-like_ATP-bd"/>
</dbReference>
<comment type="caution">
    <text evidence="4">The sequence shown here is derived from an EMBL/GenBank/DDBJ whole genome shotgun (WGS) entry which is preliminary data.</text>
</comment>
<name>A0A9W7AHJ8_9STRA</name>
<dbReference type="Gene3D" id="3.40.50.300">
    <property type="entry name" value="P-loop containing nucleotide triphosphate hydrolases"/>
    <property type="match status" value="1"/>
</dbReference>
<dbReference type="GO" id="GO:0042626">
    <property type="term" value="F:ATPase-coupled transmembrane transporter activity"/>
    <property type="evidence" value="ECO:0007669"/>
    <property type="project" value="TreeGrafter"/>
</dbReference>
<reference evidence="5" key="1">
    <citation type="journal article" date="2023" name="Commun. Biol.">
        <title>Genome analysis of Parmales, the sister group of diatoms, reveals the evolutionary specialization of diatoms from phago-mixotrophs to photoautotrophs.</title>
        <authorList>
            <person name="Ban H."/>
            <person name="Sato S."/>
            <person name="Yoshikawa S."/>
            <person name="Yamada K."/>
            <person name="Nakamura Y."/>
            <person name="Ichinomiya M."/>
            <person name="Sato N."/>
            <person name="Blanc-Mathieu R."/>
            <person name="Endo H."/>
            <person name="Kuwata A."/>
            <person name="Ogata H."/>
        </authorList>
    </citation>
    <scope>NUCLEOTIDE SEQUENCE [LARGE SCALE GENOMIC DNA]</scope>
</reference>
<proteinExistence type="predicted"/>
<dbReference type="InterPro" id="IPR050173">
    <property type="entry name" value="ABC_transporter_C-like"/>
</dbReference>
<dbReference type="Pfam" id="PF00005">
    <property type="entry name" value="ABC_tran"/>
    <property type="match status" value="1"/>
</dbReference>
<dbReference type="GO" id="GO:0016020">
    <property type="term" value="C:membrane"/>
    <property type="evidence" value="ECO:0007669"/>
    <property type="project" value="TreeGrafter"/>
</dbReference>
<keyword evidence="2" id="KW-0067">ATP-binding</keyword>
<keyword evidence="1" id="KW-0547">Nucleotide-binding</keyword>
<dbReference type="SUPFAM" id="SSF52540">
    <property type="entry name" value="P-loop containing nucleoside triphosphate hydrolases"/>
    <property type="match status" value="1"/>
</dbReference>
<evidence type="ECO:0000313" key="5">
    <source>
        <dbReference type="Proteomes" id="UP001162640"/>
    </source>
</evidence>
<gene>
    <name evidence="4" type="ORF">TL16_g04789</name>
</gene>
<evidence type="ECO:0000256" key="1">
    <source>
        <dbReference type="ARBA" id="ARBA00022741"/>
    </source>
</evidence>
<dbReference type="GO" id="GO:0016887">
    <property type="term" value="F:ATP hydrolysis activity"/>
    <property type="evidence" value="ECO:0007669"/>
    <property type="project" value="InterPro"/>
</dbReference>
<dbReference type="GO" id="GO:0005524">
    <property type="term" value="F:ATP binding"/>
    <property type="evidence" value="ECO:0007669"/>
    <property type="project" value="UniProtKB-KW"/>
</dbReference>
<evidence type="ECO:0000259" key="3">
    <source>
        <dbReference type="Pfam" id="PF00005"/>
    </source>
</evidence>